<dbReference type="Gene3D" id="3.10.20.80">
    <property type="entry name" value="Translation initiation factor 3 (IF-3), N-terminal domain"/>
    <property type="match status" value="1"/>
</dbReference>
<evidence type="ECO:0000256" key="1">
    <source>
        <dbReference type="ARBA" id="ARBA00005439"/>
    </source>
</evidence>
<dbReference type="GO" id="GO:0032790">
    <property type="term" value="P:ribosome disassembly"/>
    <property type="evidence" value="ECO:0007669"/>
    <property type="project" value="TreeGrafter"/>
</dbReference>
<dbReference type="InterPro" id="IPR019815">
    <property type="entry name" value="Translation_initiation_fac_3_C"/>
</dbReference>
<dbReference type="HAMAP" id="MF_00080">
    <property type="entry name" value="IF_3"/>
    <property type="match status" value="1"/>
</dbReference>
<gene>
    <name evidence="4" type="primary">infC</name>
    <name evidence="9" type="ORF">P689_122160</name>
</gene>
<evidence type="ECO:0000259" key="7">
    <source>
        <dbReference type="Pfam" id="PF00707"/>
    </source>
</evidence>
<comment type="similarity">
    <text evidence="1 4 6">Belongs to the IF-3 family.</text>
</comment>
<dbReference type="InterPro" id="IPR036787">
    <property type="entry name" value="T_IF-3_N_sf"/>
</dbReference>
<dbReference type="InterPro" id="IPR019814">
    <property type="entry name" value="Translation_initiation_fac_3_N"/>
</dbReference>
<evidence type="ECO:0000313" key="10">
    <source>
        <dbReference type="Proteomes" id="UP000054529"/>
    </source>
</evidence>
<dbReference type="SUPFAM" id="SSF54364">
    <property type="entry name" value="Translation initiation factor IF3, N-terminal domain"/>
    <property type="match status" value="1"/>
</dbReference>
<dbReference type="GO" id="GO:0016020">
    <property type="term" value="C:membrane"/>
    <property type="evidence" value="ECO:0007669"/>
    <property type="project" value="TreeGrafter"/>
</dbReference>
<feature type="domain" description="Translation initiation factor 3 N-terminal" evidence="8">
    <location>
        <begin position="17"/>
        <end position="85"/>
    </location>
</feature>
<dbReference type="PATRIC" id="fig|1401651.3.peg.425"/>
<evidence type="ECO:0000259" key="8">
    <source>
        <dbReference type="Pfam" id="PF05198"/>
    </source>
</evidence>
<dbReference type="GO" id="GO:0043022">
    <property type="term" value="F:ribosome binding"/>
    <property type="evidence" value="ECO:0007669"/>
    <property type="project" value="UniProtKB-ARBA"/>
</dbReference>
<dbReference type="GO" id="GO:0003743">
    <property type="term" value="F:translation initiation factor activity"/>
    <property type="evidence" value="ECO:0007669"/>
    <property type="project" value="UniProtKB-UniRule"/>
</dbReference>
<comment type="subunit">
    <text evidence="4 6">Monomer.</text>
</comment>
<evidence type="ECO:0000256" key="6">
    <source>
        <dbReference type="RuleBase" id="RU000646"/>
    </source>
</evidence>
<keyword evidence="3 4" id="KW-0648">Protein biosynthesis</keyword>
<dbReference type="NCBIfam" id="TIGR00168">
    <property type="entry name" value="infC"/>
    <property type="match status" value="1"/>
</dbReference>
<keyword evidence="4" id="KW-0963">Cytoplasm</keyword>
<organism evidence="9 10">
    <name type="scientific">Candidatus Riesia pediculischaeffi PTSU</name>
    <dbReference type="NCBI Taxonomy" id="1401651"/>
    <lineage>
        <taxon>Bacteria</taxon>
        <taxon>Pseudomonadati</taxon>
        <taxon>Pseudomonadota</taxon>
        <taxon>Gammaproteobacteria</taxon>
        <taxon>Enterobacterales</taxon>
        <taxon>Enterobacteriaceae</taxon>
        <taxon>Candidatus Riesia</taxon>
    </lineage>
</organism>
<evidence type="ECO:0000256" key="5">
    <source>
        <dbReference type="NCBIfam" id="TIGR00168"/>
    </source>
</evidence>
<sequence>MNIKTKKRVHNLRTNRINEEIVAREVRLTGLQGEQMGIVSLKEAIEKAEILGLDLVEIAPNMIPPVCKIMNYGKFIYQRNKLVKKQKKRQKSFQVKEIKFRPNTNEGDYQIKIKRLIKFLKHGDKTKITVRFRGREITHKKIGLSMLNRIKEDLNFISNVEAFSNKVENRQMIMLLSPKRIN</sequence>
<dbReference type="Pfam" id="PF00707">
    <property type="entry name" value="IF3_C"/>
    <property type="match status" value="1"/>
</dbReference>
<dbReference type="GO" id="GO:0005829">
    <property type="term" value="C:cytosol"/>
    <property type="evidence" value="ECO:0007669"/>
    <property type="project" value="TreeGrafter"/>
</dbReference>
<comment type="function">
    <text evidence="4 6">IF-3 binds to the 30S ribosomal subunit and shifts the equilibrium between 70S ribosomes and their 50S and 30S subunits in favor of the free subunits, thus enhancing the availability of 30S subunits on which protein synthesis initiation begins.</text>
</comment>
<evidence type="ECO:0000313" key="9">
    <source>
        <dbReference type="EMBL" id="KIE63991.1"/>
    </source>
</evidence>
<dbReference type="InterPro" id="IPR036788">
    <property type="entry name" value="T_IF-3_C_sf"/>
</dbReference>
<dbReference type="InterPro" id="IPR019813">
    <property type="entry name" value="Translation_initiation_fac3_CS"/>
</dbReference>
<feature type="domain" description="Translation initiation factor 3 C-terminal" evidence="7">
    <location>
        <begin position="94"/>
        <end position="179"/>
    </location>
</feature>
<evidence type="ECO:0000256" key="4">
    <source>
        <dbReference type="HAMAP-Rule" id="MF_00080"/>
    </source>
</evidence>
<dbReference type="Proteomes" id="UP000054529">
    <property type="component" value="Unassembled WGS sequence"/>
</dbReference>
<evidence type="ECO:0000256" key="2">
    <source>
        <dbReference type="ARBA" id="ARBA00022540"/>
    </source>
</evidence>
<dbReference type="FunFam" id="3.30.110.10:FF:000001">
    <property type="entry name" value="Translation initiation factor IF-3"/>
    <property type="match status" value="1"/>
</dbReference>
<dbReference type="FunFam" id="3.10.20.80:FF:000001">
    <property type="entry name" value="Translation initiation factor IF-3"/>
    <property type="match status" value="1"/>
</dbReference>
<dbReference type="InterPro" id="IPR001288">
    <property type="entry name" value="Translation_initiation_fac_3"/>
</dbReference>
<dbReference type="PANTHER" id="PTHR10938:SF0">
    <property type="entry name" value="TRANSLATION INITIATION FACTOR IF-3, MITOCHONDRIAL"/>
    <property type="match status" value="1"/>
</dbReference>
<reference evidence="9 10" key="1">
    <citation type="journal article" date="2014" name="G3 (Bethesda)">
        <title>Genome sequence of Candidatus Riesia pediculischaeffi, endosymbiont of chimpanzee lice, and genomic comparison of recently acquired endosymbionts from human and chimpanzee lice.</title>
        <authorList>
            <person name="Boyd B.M."/>
            <person name="Allen J.M."/>
            <person name="de Crecy-Lagard V."/>
            <person name="Reed D.L."/>
        </authorList>
    </citation>
    <scope>NUCLEOTIDE SEQUENCE [LARGE SCALE GENOMIC DNA]</scope>
    <source>
        <strain evidence="9 10">PTSU</strain>
    </source>
</reference>
<dbReference type="HOGENOM" id="CLU_054919_3_2_6"/>
<dbReference type="PROSITE" id="PS00938">
    <property type="entry name" value="IF3"/>
    <property type="match status" value="1"/>
</dbReference>
<protein>
    <recommendedName>
        <fullName evidence="4 5">Translation initiation factor IF-3</fullName>
    </recommendedName>
</protein>
<evidence type="ECO:0000256" key="3">
    <source>
        <dbReference type="ARBA" id="ARBA00022917"/>
    </source>
</evidence>
<comment type="subcellular location">
    <subcellularLocation>
        <location evidence="4 6">Cytoplasm</location>
    </subcellularLocation>
</comment>
<proteinExistence type="inferred from homology"/>
<dbReference type="Gene3D" id="3.30.110.10">
    <property type="entry name" value="Translation initiation factor 3 (IF-3), C-terminal domain"/>
    <property type="match status" value="1"/>
</dbReference>
<dbReference type="AlphaFoldDB" id="A0A0C1S9N4"/>
<dbReference type="EMBL" id="AWXV01000004">
    <property type="protein sequence ID" value="KIE63991.1"/>
    <property type="molecule type" value="Genomic_DNA"/>
</dbReference>
<name>A0A0C1S9N4_9ENTR</name>
<dbReference type="PANTHER" id="PTHR10938">
    <property type="entry name" value="TRANSLATION INITIATION FACTOR IF-3"/>
    <property type="match status" value="1"/>
</dbReference>
<accession>A0A0C1S9N4</accession>
<comment type="caution">
    <text evidence="9">The sequence shown here is derived from an EMBL/GenBank/DDBJ whole genome shotgun (WGS) entry which is preliminary data.</text>
</comment>
<dbReference type="SUPFAM" id="SSF55200">
    <property type="entry name" value="Translation initiation factor IF3, C-terminal domain"/>
    <property type="match status" value="1"/>
</dbReference>
<keyword evidence="2 4" id="KW-0396">Initiation factor</keyword>
<dbReference type="Pfam" id="PF05198">
    <property type="entry name" value="IF3_N"/>
    <property type="match status" value="1"/>
</dbReference>